<dbReference type="Proteomes" id="UP000324800">
    <property type="component" value="Unassembled WGS sequence"/>
</dbReference>
<accession>A0A5J4U8H0</accession>
<protein>
    <submittedName>
        <fullName evidence="2">Uncharacterized protein</fullName>
    </submittedName>
</protein>
<gene>
    <name evidence="2" type="ORF">EZS28_037776</name>
</gene>
<proteinExistence type="predicted"/>
<feature type="region of interest" description="Disordered" evidence="1">
    <location>
        <begin position="1"/>
        <end position="23"/>
    </location>
</feature>
<evidence type="ECO:0000313" key="3">
    <source>
        <dbReference type="Proteomes" id="UP000324800"/>
    </source>
</evidence>
<evidence type="ECO:0000313" key="2">
    <source>
        <dbReference type="EMBL" id="KAA6366699.1"/>
    </source>
</evidence>
<comment type="caution">
    <text evidence="2">The sequence shown here is derived from an EMBL/GenBank/DDBJ whole genome shotgun (WGS) entry which is preliminary data.</text>
</comment>
<dbReference type="EMBL" id="SNRW01019090">
    <property type="protein sequence ID" value="KAA6366699.1"/>
    <property type="molecule type" value="Genomic_DNA"/>
</dbReference>
<organism evidence="2 3">
    <name type="scientific">Streblomastix strix</name>
    <dbReference type="NCBI Taxonomy" id="222440"/>
    <lineage>
        <taxon>Eukaryota</taxon>
        <taxon>Metamonada</taxon>
        <taxon>Preaxostyla</taxon>
        <taxon>Oxymonadida</taxon>
        <taxon>Streblomastigidae</taxon>
        <taxon>Streblomastix</taxon>
    </lineage>
</organism>
<name>A0A5J4U8H0_9EUKA</name>
<evidence type="ECO:0000256" key="1">
    <source>
        <dbReference type="SAM" id="MobiDB-lite"/>
    </source>
</evidence>
<sequence>MTTDAAPSGQNKRSQRVTTGNQSYNLRPMKFRRSLNEFANPILCNHRRQQYSSFRHKEIESINIINQGNQIGTSNNRKARNIDPDYSPPRIQNKISNAPSRLSREGDYKLKEKFFQQTYFQMNLNQTIDLFSQHFNNLMPRLMSTIREYGEIAIDALNKIWKKELPRIYAPIPLLPAVQKKIKEEQIEAMIKAPLWLGQIQYTELVNENVQSLMLGQSNEILELGISLIKKNLKLLLGKICCFLID</sequence>
<dbReference type="AlphaFoldDB" id="A0A5J4U8H0"/>
<reference evidence="2 3" key="1">
    <citation type="submission" date="2019-03" db="EMBL/GenBank/DDBJ databases">
        <title>Single cell metagenomics reveals metabolic interactions within the superorganism composed of flagellate Streblomastix strix and complex community of Bacteroidetes bacteria on its surface.</title>
        <authorList>
            <person name="Treitli S.C."/>
            <person name="Kolisko M."/>
            <person name="Husnik F."/>
            <person name="Keeling P."/>
            <person name="Hampl V."/>
        </authorList>
    </citation>
    <scope>NUCLEOTIDE SEQUENCE [LARGE SCALE GENOMIC DNA]</scope>
    <source>
        <strain evidence="2">ST1C</strain>
    </source>
</reference>